<dbReference type="AlphaFoldDB" id="A0A7S3JID2"/>
<sequence>MYASRAAVFSPSSAPRYGQECKLMQAFSARPSSPAAYSFENQPSFEFKEKAEVESSLPDSTDVDSDEDSVESHFDAIEELSEIFEAAPIKKSSSVQTSYAPFQRPCNPVVYDRQFVLPRCSAPAPRFYANPSAERSVKLESSFYPRSF</sequence>
<proteinExistence type="predicted"/>
<feature type="region of interest" description="Disordered" evidence="1">
    <location>
        <begin position="50"/>
        <end position="71"/>
    </location>
</feature>
<gene>
    <name evidence="2" type="ORF">EHAR0213_LOCUS13401</name>
</gene>
<organism evidence="2">
    <name type="scientific">Euplotes harpa</name>
    <dbReference type="NCBI Taxonomy" id="151035"/>
    <lineage>
        <taxon>Eukaryota</taxon>
        <taxon>Sar</taxon>
        <taxon>Alveolata</taxon>
        <taxon>Ciliophora</taxon>
        <taxon>Intramacronucleata</taxon>
        <taxon>Spirotrichea</taxon>
        <taxon>Hypotrichia</taxon>
        <taxon>Euplotida</taxon>
        <taxon>Euplotidae</taxon>
        <taxon>Euplotes</taxon>
    </lineage>
</organism>
<reference evidence="2" key="1">
    <citation type="submission" date="2021-01" db="EMBL/GenBank/DDBJ databases">
        <authorList>
            <person name="Corre E."/>
            <person name="Pelletier E."/>
            <person name="Niang G."/>
            <person name="Scheremetjew M."/>
            <person name="Finn R."/>
            <person name="Kale V."/>
            <person name="Holt S."/>
            <person name="Cochrane G."/>
            <person name="Meng A."/>
            <person name="Brown T."/>
            <person name="Cohen L."/>
        </authorList>
    </citation>
    <scope>NUCLEOTIDE SEQUENCE</scope>
    <source>
        <strain evidence="2">FSP1.4</strain>
    </source>
</reference>
<name>A0A7S3JID2_9SPIT</name>
<dbReference type="EMBL" id="HBII01032403">
    <property type="protein sequence ID" value="CAE0354485.1"/>
    <property type="molecule type" value="Transcribed_RNA"/>
</dbReference>
<evidence type="ECO:0000256" key="1">
    <source>
        <dbReference type="SAM" id="MobiDB-lite"/>
    </source>
</evidence>
<evidence type="ECO:0000313" key="2">
    <source>
        <dbReference type="EMBL" id="CAE0354485.1"/>
    </source>
</evidence>
<protein>
    <submittedName>
        <fullName evidence="2">Uncharacterized protein</fullName>
    </submittedName>
</protein>
<accession>A0A7S3JID2</accession>